<sequence length="206" mass="21897">MTLLELTAPAEEAVAQAFAHTAVLAGLPGNVEPLAEAGRFFGRIAHLLDAVEDQAEDAERGAFNPLTVTGTSREEARRLCDDAAHGLALAVRELRLAERHLVEVLLVTEVRRAVERTFGAVACRPPAGAAPASGTGVATGSYRRPGWIRRSAAGAGTVLTCGLWRPRWSRKRGGSCASRCYVCNQDCWESCDCCANCSCCACSCCE</sequence>
<dbReference type="EMBL" id="JBITMB010000005">
    <property type="protein sequence ID" value="MFI7442623.1"/>
    <property type="molecule type" value="Genomic_DNA"/>
</dbReference>
<dbReference type="RefSeq" id="WP_397022557.1">
    <property type="nucleotide sequence ID" value="NZ_JBITMB010000005.1"/>
</dbReference>
<organism evidence="1 2">
    <name type="scientific">Nonomuraea indica</name>
    <dbReference type="NCBI Taxonomy" id="1581193"/>
    <lineage>
        <taxon>Bacteria</taxon>
        <taxon>Bacillati</taxon>
        <taxon>Actinomycetota</taxon>
        <taxon>Actinomycetes</taxon>
        <taxon>Streptosporangiales</taxon>
        <taxon>Streptosporangiaceae</taxon>
        <taxon>Nonomuraea</taxon>
    </lineage>
</organism>
<evidence type="ECO:0000313" key="2">
    <source>
        <dbReference type="Proteomes" id="UP001612928"/>
    </source>
</evidence>
<gene>
    <name evidence="1" type="ORF">ACIBP5_21865</name>
</gene>
<evidence type="ECO:0000313" key="1">
    <source>
        <dbReference type="EMBL" id="MFI7442623.1"/>
    </source>
</evidence>
<proteinExistence type="predicted"/>
<evidence type="ECO:0008006" key="3">
    <source>
        <dbReference type="Google" id="ProtNLM"/>
    </source>
</evidence>
<accession>A0ABW8A761</accession>
<dbReference type="Proteomes" id="UP001612928">
    <property type="component" value="Unassembled WGS sequence"/>
</dbReference>
<reference evidence="1 2" key="1">
    <citation type="submission" date="2024-10" db="EMBL/GenBank/DDBJ databases">
        <title>The Natural Products Discovery Center: Release of the First 8490 Sequenced Strains for Exploring Actinobacteria Biosynthetic Diversity.</title>
        <authorList>
            <person name="Kalkreuter E."/>
            <person name="Kautsar S.A."/>
            <person name="Yang D."/>
            <person name="Bader C.D."/>
            <person name="Teijaro C.N."/>
            <person name="Fluegel L."/>
            <person name="Davis C.M."/>
            <person name="Simpson J.R."/>
            <person name="Lauterbach L."/>
            <person name="Steele A.D."/>
            <person name="Gui C."/>
            <person name="Meng S."/>
            <person name="Li G."/>
            <person name="Viehrig K."/>
            <person name="Ye F."/>
            <person name="Su P."/>
            <person name="Kiefer A.F."/>
            <person name="Nichols A."/>
            <person name="Cepeda A.J."/>
            <person name="Yan W."/>
            <person name="Fan B."/>
            <person name="Jiang Y."/>
            <person name="Adhikari A."/>
            <person name="Zheng C.-J."/>
            <person name="Schuster L."/>
            <person name="Cowan T.M."/>
            <person name="Smanski M.J."/>
            <person name="Chevrette M.G."/>
            <person name="De Carvalho L.P.S."/>
            <person name="Shen B."/>
        </authorList>
    </citation>
    <scope>NUCLEOTIDE SEQUENCE [LARGE SCALE GENOMIC DNA]</scope>
    <source>
        <strain evidence="1 2">NPDC049503</strain>
    </source>
</reference>
<keyword evidence="2" id="KW-1185">Reference proteome</keyword>
<protein>
    <recommendedName>
        <fullName evidence="3">Regulatory protein</fullName>
    </recommendedName>
</protein>
<name>A0ABW8A761_9ACTN</name>
<comment type="caution">
    <text evidence="1">The sequence shown here is derived from an EMBL/GenBank/DDBJ whole genome shotgun (WGS) entry which is preliminary data.</text>
</comment>